<feature type="transmembrane region" description="Helical" evidence="2">
    <location>
        <begin position="100"/>
        <end position="118"/>
    </location>
</feature>
<dbReference type="Proteomes" id="UP000297638">
    <property type="component" value="Unassembled WGS sequence"/>
</dbReference>
<comment type="caution">
    <text evidence="3">The sequence shown here is derived from an EMBL/GenBank/DDBJ whole genome shotgun (WGS) entry which is preliminary data.</text>
</comment>
<evidence type="ECO:0000313" key="4">
    <source>
        <dbReference type="Proteomes" id="UP000297638"/>
    </source>
</evidence>
<dbReference type="EMBL" id="SPDS01000002">
    <property type="protein sequence ID" value="TFH55085.1"/>
    <property type="molecule type" value="Genomic_DNA"/>
</dbReference>
<evidence type="ECO:0008006" key="5">
    <source>
        <dbReference type="Google" id="ProtNLM"/>
    </source>
</evidence>
<dbReference type="RefSeq" id="WP_134780892.1">
    <property type="nucleotide sequence ID" value="NZ_SPDS01000002.1"/>
</dbReference>
<name>A0A4Y8TUR7_9MICC</name>
<accession>A0A4Y8TUR7</accession>
<dbReference type="AlphaFoldDB" id="A0A4Y8TUR7"/>
<evidence type="ECO:0000256" key="1">
    <source>
        <dbReference type="SAM" id="MobiDB-lite"/>
    </source>
</evidence>
<feature type="region of interest" description="Disordered" evidence="1">
    <location>
        <begin position="1"/>
        <end position="44"/>
    </location>
</feature>
<proteinExistence type="predicted"/>
<evidence type="ECO:0000256" key="2">
    <source>
        <dbReference type="SAM" id="Phobius"/>
    </source>
</evidence>
<reference evidence="3 4" key="1">
    <citation type="submission" date="2019-03" db="EMBL/GenBank/DDBJ databases">
        <title>Glutamicibacter sp. LJH19 genome.</title>
        <authorList>
            <person name="Sinai Borker S."/>
            <person name="Kumar R."/>
        </authorList>
    </citation>
    <scope>NUCLEOTIDE SEQUENCE [LARGE SCALE GENOMIC DNA]</scope>
    <source>
        <strain evidence="3 4">LJH19</strain>
    </source>
</reference>
<protein>
    <recommendedName>
        <fullName evidence="5">DUF485 domain-containing protein</fullName>
    </recommendedName>
</protein>
<keyword evidence="2" id="KW-0472">Membrane</keyword>
<keyword evidence="2" id="KW-1133">Transmembrane helix</keyword>
<organism evidence="3 4">
    <name type="scientific">Glutamicibacter arilaitensis</name>
    <dbReference type="NCBI Taxonomy" id="256701"/>
    <lineage>
        <taxon>Bacteria</taxon>
        <taxon>Bacillati</taxon>
        <taxon>Actinomycetota</taxon>
        <taxon>Actinomycetes</taxon>
        <taxon>Micrococcales</taxon>
        <taxon>Micrococcaceae</taxon>
        <taxon>Glutamicibacter</taxon>
    </lineage>
</organism>
<feature type="transmembrane region" description="Helical" evidence="2">
    <location>
        <begin position="63"/>
        <end position="88"/>
    </location>
</feature>
<gene>
    <name evidence="3" type="ORF">EXY26_14090</name>
</gene>
<keyword evidence="2" id="KW-0812">Transmembrane</keyword>
<sequence length="135" mass="15170">MEQLPQSESLHGPQVPGRFAEQRPQRVRVQAPQDASLTVSPDRPEHTAEEFYVRQLIRSQLRLACAVAAGLLALLVGISALLVFWPVFEDIHLLGLPLPWWVLGVGMYPLIIVAGMLYNKAAERNEERYRSISRG</sequence>
<evidence type="ECO:0000313" key="3">
    <source>
        <dbReference type="EMBL" id="TFH55085.1"/>
    </source>
</evidence>